<dbReference type="SMART" id="SM00235">
    <property type="entry name" value="ZnMc"/>
    <property type="match status" value="1"/>
</dbReference>
<dbReference type="SUPFAM" id="SSF55486">
    <property type="entry name" value="Metalloproteases ('zincins'), catalytic domain"/>
    <property type="match status" value="1"/>
</dbReference>
<dbReference type="RefSeq" id="WP_264326093.1">
    <property type="nucleotide sequence ID" value="NZ_JADEXQ010000057.1"/>
</dbReference>
<dbReference type="InterPro" id="IPR034033">
    <property type="entry name" value="Serralysin-like"/>
</dbReference>
<dbReference type="SUPFAM" id="SSF89260">
    <property type="entry name" value="Collagen-binding domain"/>
    <property type="match status" value="1"/>
</dbReference>
<dbReference type="EMBL" id="JADEXQ010000057">
    <property type="protein sequence ID" value="MBE9031264.1"/>
    <property type="molecule type" value="Genomic_DNA"/>
</dbReference>
<dbReference type="InterPro" id="IPR006026">
    <property type="entry name" value="Peptidase_Metallo"/>
</dbReference>
<dbReference type="GO" id="GO:0006508">
    <property type="term" value="P:proteolysis"/>
    <property type="evidence" value="ECO:0007669"/>
    <property type="project" value="InterPro"/>
</dbReference>
<protein>
    <submittedName>
        <fullName evidence="2">M10 family metallopeptidase C-terminal domain-containing protein</fullName>
    </submittedName>
</protein>
<dbReference type="Pfam" id="PF04151">
    <property type="entry name" value="PPC"/>
    <property type="match status" value="1"/>
</dbReference>
<dbReference type="Proteomes" id="UP000625316">
    <property type="component" value="Unassembled WGS sequence"/>
</dbReference>
<feature type="domain" description="Peptidase metallopeptidase" evidence="1">
    <location>
        <begin position="192"/>
        <end position="372"/>
    </location>
</feature>
<dbReference type="Gene3D" id="2.150.10.10">
    <property type="entry name" value="Serralysin-like metalloprotease, C-terminal"/>
    <property type="match status" value="1"/>
</dbReference>
<dbReference type="InterPro" id="IPR007280">
    <property type="entry name" value="Peptidase_C_arc/bac"/>
</dbReference>
<gene>
    <name evidence="2" type="ORF">IQ266_16135</name>
</gene>
<dbReference type="Gene3D" id="3.40.390.10">
    <property type="entry name" value="Collagenase (Catalytic Domain)"/>
    <property type="match status" value="1"/>
</dbReference>
<dbReference type="AlphaFoldDB" id="A0A928Z414"/>
<dbReference type="InterPro" id="IPR011049">
    <property type="entry name" value="Serralysin-like_metalloprot_C"/>
</dbReference>
<accession>A0A928Z414</accession>
<dbReference type="Gene3D" id="2.60.120.380">
    <property type="match status" value="1"/>
</dbReference>
<keyword evidence="3" id="KW-1185">Reference proteome</keyword>
<comment type="caution">
    <text evidence="2">The sequence shown here is derived from an EMBL/GenBank/DDBJ whole genome shotgun (WGS) entry which is preliminary data.</text>
</comment>
<proteinExistence type="predicted"/>
<evidence type="ECO:0000313" key="2">
    <source>
        <dbReference type="EMBL" id="MBE9031264.1"/>
    </source>
</evidence>
<sequence>MRADLSGNTLLTARDVGTAFLQAPQGFYDSTSLQDRTDLYRVTLSRSGQLSLQLGQLTGDADLEILDADGQNLHGSYQSGQSKESLTVDLAAGSYYVHVTHFYGEVDYYLQIANSLQPAIETTLTDAATTSELPAPPVVSPANPPTVETPLAPVVIPNAAPVLGSMVKSGQQNIDALINPYGNYWDTRNTGGVITYSFYGANSGPYYGSETPTELNESIKASVREILSNIESYINVRFAEVEDTANNYGVIRYMFSDGGGNSDFYAYSYYPWFSDIGSDVHLNATWDQQSHATFSNGSGTNGYTTLIHETLHALGLKHPGNYDSLSDSNEGPFLDPNLDNKSNTVLSYNYSGAASITPLNYDIRALQYLYGARSNAAQNSVYQFTAPMHYELNGERFGKTSRAVNQAIWDSGGIDTIDLSGVDRYDYHVDLRDGGLLTTQTALLSGNYTDRVTNQSFITHSYSTGFAFGMVLENVISSGGNDRIIANDASNIFAGYGASSFGNDVLENTNGADILDLSGNARSQLSLTNNAGDLVVDWGTNNSIKVSGYFTGNTSLRIFIEGQYYTVTATGGWTVAAAPATSDQTVTTAPAESTTSASDFFVVPETNATGANATGANELAVGQADWQVATFDREALPETPPRCHCVLCRPIPTKDDQAPAGLNLVGQSHLADLLVS</sequence>
<dbReference type="GO" id="GO:0008237">
    <property type="term" value="F:metallopeptidase activity"/>
    <property type="evidence" value="ECO:0007669"/>
    <property type="project" value="InterPro"/>
</dbReference>
<evidence type="ECO:0000259" key="1">
    <source>
        <dbReference type="SMART" id="SM00235"/>
    </source>
</evidence>
<dbReference type="CDD" id="cd04277">
    <property type="entry name" value="ZnMc_serralysin_like"/>
    <property type="match status" value="1"/>
</dbReference>
<dbReference type="GO" id="GO:0008270">
    <property type="term" value="F:zinc ion binding"/>
    <property type="evidence" value="ECO:0007669"/>
    <property type="project" value="InterPro"/>
</dbReference>
<dbReference type="InterPro" id="IPR024079">
    <property type="entry name" value="MetalloPept_cat_dom_sf"/>
</dbReference>
<organism evidence="2 3">
    <name type="scientific">Romeriopsis navalis LEGE 11480</name>
    <dbReference type="NCBI Taxonomy" id="2777977"/>
    <lineage>
        <taxon>Bacteria</taxon>
        <taxon>Bacillati</taxon>
        <taxon>Cyanobacteriota</taxon>
        <taxon>Cyanophyceae</taxon>
        <taxon>Leptolyngbyales</taxon>
        <taxon>Leptolyngbyaceae</taxon>
        <taxon>Romeriopsis</taxon>
        <taxon>Romeriopsis navalis</taxon>
    </lineage>
</organism>
<evidence type="ECO:0000313" key="3">
    <source>
        <dbReference type="Proteomes" id="UP000625316"/>
    </source>
</evidence>
<reference evidence="2" key="1">
    <citation type="submission" date="2020-10" db="EMBL/GenBank/DDBJ databases">
        <authorList>
            <person name="Castelo-Branco R."/>
            <person name="Eusebio N."/>
            <person name="Adriana R."/>
            <person name="Vieira A."/>
            <person name="Brugerolle De Fraissinette N."/>
            <person name="Rezende De Castro R."/>
            <person name="Schneider M.P."/>
            <person name="Vasconcelos V."/>
            <person name="Leao P.N."/>
        </authorList>
    </citation>
    <scope>NUCLEOTIDE SEQUENCE</scope>
    <source>
        <strain evidence="2">LEGE 11480</strain>
    </source>
</reference>
<name>A0A928Z414_9CYAN</name>